<keyword evidence="3" id="KW-0378">Hydrolase</keyword>
<organism evidence="5 6">
    <name type="scientific">Amycolatopsis thermophila</name>
    <dbReference type="NCBI Taxonomy" id="206084"/>
    <lineage>
        <taxon>Bacteria</taxon>
        <taxon>Bacillati</taxon>
        <taxon>Actinomycetota</taxon>
        <taxon>Actinomycetes</taxon>
        <taxon>Pseudonocardiales</taxon>
        <taxon>Pseudonocardiaceae</taxon>
        <taxon>Amycolatopsis</taxon>
    </lineage>
</organism>
<dbReference type="PIRSF" id="PIRSF001112">
    <property type="entry name" value="Epoxide_hydrolase"/>
    <property type="match status" value="1"/>
</dbReference>
<evidence type="ECO:0000256" key="3">
    <source>
        <dbReference type="ARBA" id="ARBA00022801"/>
    </source>
</evidence>
<keyword evidence="2" id="KW-0058">Aromatic hydrocarbons catabolism</keyword>
<dbReference type="PANTHER" id="PTHR21661">
    <property type="entry name" value="EPOXIDE HYDROLASE 1-RELATED"/>
    <property type="match status" value="1"/>
</dbReference>
<proteinExistence type="inferred from homology"/>
<dbReference type="EMBL" id="JAUSUT010000001">
    <property type="protein sequence ID" value="MDQ0382066.1"/>
    <property type="molecule type" value="Genomic_DNA"/>
</dbReference>
<dbReference type="InterPro" id="IPR000639">
    <property type="entry name" value="Epox_hydrolase-like"/>
</dbReference>
<feature type="domain" description="Epoxide hydrolase N-terminal" evidence="4">
    <location>
        <begin position="5"/>
        <end position="109"/>
    </location>
</feature>
<evidence type="ECO:0000256" key="1">
    <source>
        <dbReference type="ARBA" id="ARBA00010088"/>
    </source>
</evidence>
<dbReference type="Gene3D" id="3.40.50.1820">
    <property type="entry name" value="alpha/beta hydrolase"/>
    <property type="match status" value="1"/>
</dbReference>
<sequence length="383" mass="42667">MTTPEPFRIAVPQSDLDDLGARLGRTRWPGQLPGAGWTYGVDEDYLVDLAEYWRTGYDWREHEARLNEVPQFTTTIDGQTVHFLHARSPEPGATPLIITHGWPSTVYDFIDILGPLTDPRAHGGDPADAFHVVAPSVPGFAFSGPTRESGWGVRRIARAWAELMRRLGYRRYGAQGGDFGSIVSPELGRIAPERVLGVHVNALANASTPIHPGELDLVSEEEREQARQNQRWWYRHSGYATQMSTRPQTLAYALNDSPAGQLAWNLEWFADWDPDRSDRTPIDRDAVLTDVTIFWLTGTAGSAARLYYEAGAEAWGHRPARSPVPTAVVNFLGDRAIRGLAELSNTVTRWTSHPRGGHFASLQAPDLLVADIREFFRPLTPAR</sequence>
<dbReference type="InterPro" id="IPR029058">
    <property type="entry name" value="AB_hydrolase_fold"/>
</dbReference>
<dbReference type="RefSeq" id="WP_306996955.1">
    <property type="nucleotide sequence ID" value="NZ_JAUSUT010000001.1"/>
</dbReference>
<comment type="similarity">
    <text evidence="1">Belongs to the peptidase S33 family.</text>
</comment>
<evidence type="ECO:0000313" key="5">
    <source>
        <dbReference type="EMBL" id="MDQ0382066.1"/>
    </source>
</evidence>
<dbReference type="InterPro" id="IPR010497">
    <property type="entry name" value="Epoxide_hydro_N"/>
</dbReference>
<dbReference type="InterPro" id="IPR016292">
    <property type="entry name" value="Epoxide_hydrolase"/>
</dbReference>
<reference evidence="5 6" key="1">
    <citation type="submission" date="2023-07" db="EMBL/GenBank/DDBJ databases">
        <title>Sequencing the genomes of 1000 actinobacteria strains.</title>
        <authorList>
            <person name="Klenk H.-P."/>
        </authorList>
    </citation>
    <scope>NUCLEOTIDE SEQUENCE [LARGE SCALE GENOMIC DNA]</scope>
    <source>
        <strain evidence="5 6">DSM 45805</strain>
    </source>
</reference>
<dbReference type="Proteomes" id="UP001229651">
    <property type="component" value="Unassembled WGS sequence"/>
</dbReference>
<evidence type="ECO:0000256" key="2">
    <source>
        <dbReference type="ARBA" id="ARBA00022797"/>
    </source>
</evidence>
<dbReference type="Pfam" id="PF06441">
    <property type="entry name" value="EHN"/>
    <property type="match status" value="1"/>
</dbReference>
<keyword evidence="6" id="KW-1185">Reference proteome</keyword>
<evidence type="ECO:0000259" key="4">
    <source>
        <dbReference type="Pfam" id="PF06441"/>
    </source>
</evidence>
<protein>
    <submittedName>
        <fullName evidence="5">Pimeloyl-ACP methyl ester carboxylesterase</fullName>
    </submittedName>
</protein>
<dbReference type="PRINTS" id="PR00412">
    <property type="entry name" value="EPOXHYDRLASE"/>
</dbReference>
<gene>
    <name evidence="5" type="ORF">FB470_006060</name>
</gene>
<dbReference type="SUPFAM" id="SSF53474">
    <property type="entry name" value="alpha/beta-Hydrolases"/>
    <property type="match status" value="1"/>
</dbReference>
<evidence type="ECO:0000313" key="6">
    <source>
        <dbReference type="Proteomes" id="UP001229651"/>
    </source>
</evidence>
<comment type="caution">
    <text evidence="5">The sequence shown here is derived from an EMBL/GenBank/DDBJ whole genome shotgun (WGS) entry which is preliminary data.</text>
</comment>
<accession>A0ABU0F3A6</accession>
<name>A0ABU0F3A6_9PSEU</name>
<dbReference type="PANTHER" id="PTHR21661:SF35">
    <property type="entry name" value="EPOXIDE HYDROLASE"/>
    <property type="match status" value="1"/>
</dbReference>